<dbReference type="Pfam" id="PF11706">
    <property type="entry name" value="zf-CGNR"/>
    <property type="match status" value="1"/>
</dbReference>
<reference evidence="2 3" key="1">
    <citation type="submission" date="2023-06" db="EMBL/GenBank/DDBJ databases">
        <title>Cellulomonas sp. MW9 Whole genome sequence.</title>
        <authorList>
            <person name="Park S."/>
        </authorList>
    </citation>
    <scope>NUCLEOTIDE SEQUENCE [LARGE SCALE GENOMIC DNA]</scope>
    <source>
        <strain evidence="2 3">MW9</strain>
    </source>
</reference>
<evidence type="ECO:0000259" key="1">
    <source>
        <dbReference type="Pfam" id="PF11706"/>
    </source>
</evidence>
<organism evidence="2 3">
    <name type="scientific">Cellulomonas edaphi</name>
    <dbReference type="NCBI Taxonomy" id="3053468"/>
    <lineage>
        <taxon>Bacteria</taxon>
        <taxon>Bacillati</taxon>
        <taxon>Actinomycetota</taxon>
        <taxon>Actinomycetes</taxon>
        <taxon>Micrococcales</taxon>
        <taxon>Cellulomonadaceae</taxon>
        <taxon>Cellulomonas</taxon>
    </lineage>
</organism>
<evidence type="ECO:0000313" key="2">
    <source>
        <dbReference type="EMBL" id="MDM7830792.1"/>
    </source>
</evidence>
<proteinExistence type="predicted"/>
<feature type="domain" description="Zinc finger CGNR" evidence="1">
    <location>
        <begin position="118"/>
        <end position="160"/>
    </location>
</feature>
<dbReference type="InterPro" id="IPR023286">
    <property type="entry name" value="ABATE_dom_sf"/>
</dbReference>
<dbReference type="RefSeq" id="WP_289445952.1">
    <property type="nucleotide sequence ID" value="NZ_JAUCGR010000001.1"/>
</dbReference>
<dbReference type="Gene3D" id="1.10.3300.10">
    <property type="entry name" value="Jann2411-like domain"/>
    <property type="match status" value="1"/>
</dbReference>
<dbReference type="PANTHER" id="PTHR35525:SF3">
    <property type="entry name" value="BLL6575 PROTEIN"/>
    <property type="match status" value="1"/>
</dbReference>
<sequence length="164" mass="18181">MPAVKNPDPLLAWVSTGTEPGVAPDEIERVRALLNTDDRFHKVERLAADAPDELRLVRDALRSYLLGGDLAELRRVAQQHPLAVEFEAAGARLEAGDDLVGGILAEVYEAQRSGAWARLKACANPDCQWIYFDASRNRSGRWCSMGECGGVMKARAYRERSRRS</sequence>
<dbReference type="InterPro" id="IPR021005">
    <property type="entry name" value="Znf_CGNR"/>
</dbReference>
<dbReference type="SUPFAM" id="SSF160904">
    <property type="entry name" value="Jann2411-like"/>
    <property type="match status" value="1"/>
</dbReference>
<name>A0ABT7S589_9CELL</name>
<dbReference type="EMBL" id="JAUCGR010000001">
    <property type="protein sequence ID" value="MDM7830792.1"/>
    <property type="molecule type" value="Genomic_DNA"/>
</dbReference>
<comment type="caution">
    <text evidence="2">The sequence shown here is derived from an EMBL/GenBank/DDBJ whole genome shotgun (WGS) entry which is preliminary data.</text>
</comment>
<gene>
    <name evidence="2" type="ORF">QRT05_05565</name>
</gene>
<evidence type="ECO:0000313" key="3">
    <source>
        <dbReference type="Proteomes" id="UP001321453"/>
    </source>
</evidence>
<accession>A0ABT7S589</accession>
<protein>
    <submittedName>
        <fullName evidence="2">CGNR zinc finger domain-containing protein</fullName>
    </submittedName>
</protein>
<dbReference type="Proteomes" id="UP001321453">
    <property type="component" value="Unassembled WGS sequence"/>
</dbReference>
<dbReference type="PANTHER" id="PTHR35525">
    <property type="entry name" value="BLL6575 PROTEIN"/>
    <property type="match status" value="1"/>
</dbReference>
<dbReference type="InterPro" id="IPR010852">
    <property type="entry name" value="ABATE"/>
</dbReference>
<keyword evidence="3" id="KW-1185">Reference proteome</keyword>